<dbReference type="EC" id="3.5.1.2" evidence="2"/>
<feature type="domain" description="CobB/CobQ-like glutamine amidotransferase" evidence="3">
    <location>
        <begin position="7"/>
        <end position="210"/>
    </location>
</feature>
<gene>
    <name evidence="2" type="primary">gatD</name>
    <name evidence="4" type="ORF">AVDCRST_MAG78-157</name>
</gene>
<dbReference type="PROSITE" id="PS51274">
    <property type="entry name" value="GATASE_COBBQ"/>
    <property type="match status" value="1"/>
</dbReference>
<keyword evidence="2" id="KW-0961">Cell wall biogenesis/degradation</keyword>
<keyword evidence="2" id="KW-0378">Hydrolase</keyword>
<dbReference type="PANTHER" id="PTHR21343:SF9">
    <property type="entry name" value="LIPID II ISOGLUTAMINYL SYNTHASE (GLUTAMINE-HYDROLYZING) SUBUNIT GATD"/>
    <property type="match status" value="1"/>
</dbReference>
<dbReference type="AlphaFoldDB" id="A0A6J4PA88"/>
<comment type="catalytic activity">
    <reaction evidence="2">
        <text>L-glutamine + H2O = L-glutamate + NH4(+)</text>
        <dbReference type="Rhea" id="RHEA:15889"/>
        <dbReference type="ChEBI" id="CHEBI:15377"/>
        <dbReference type="ChEBI" id="CHEBI:28938"/>
        <dbReference type="ChEBI" id="CHEBI:29985"/>
        <dbReference type="ChEBI" id="CHEBI:58359"/>
        <dbReference type="EC" id="3.5.1.2"/>
    </reaction>
</comment>
<dbReference type="EMBL" id="CADCVB010000008">
    <property type="protein sequence ID" value="CAA9406979.1"/>
    <property type="molecule type" value="Genomic_DNA"/>
</dbReference>
<feature type="active site" evidence="2">
    <location>
        <position position="203"/>
    </location>
</feature>
<comment type="pathway">
    <text evidence="2">Cell wall biogenesis; peptidoglycan biosynthesis.</text>
</comment>
<dbReference type="EC" id="6.3.5.13" evidence="2"/>
<feature type="active site" description="Nucleophile" evidence="2">
    <location>
        <position position="98"/>
    </location>
</feature>
<dbReference type="GO" id="GO:0009252">
    <property type="term" value="P:peptidoglycan biosynthetic process"/>
    <property type="evidence" value="ECO:0007669"/>
    <property type="project" value="UniProtKB-UniRule"/>
</dbReference>
<keyword evidence="1 2" id="KW-0315">Glutamine amidotransferase</keyword>
<dbReference type="InterPro" id="IPR033949">
    <property type="entry name" value="CobQ_GATase1"/>
</dbReference>
<dbReference type="HAMAP" id="MF_02213">
    <property type="entry name" value="Lipid_II_synth_GatD"/>
    <property type="match status" value="1"/>
</dbReference>
<organism evidence="4">
    <name type="scientific">uncultured Rubrobacteraceae bacterium</name>
    <dbReference type="NCBI Taxonomy" id="349277"/>
    <lineage>
        <taxon>Bacteria</taxon>
        <taxon>Bacillati</taxon>
        <taxon>Actinomycetota</taxon>
        <taxon>Rubrobacteria</taxon>
        <taxon>Rubrobacterales</taxon>
        <taxon>Rubrobacteraceae</taxon>
        <taxon>environmental samples</taxon>
    </lineage>
</organism>
<dbReference type="GO" id="GO:0009236">
    <property type="term" value="P:cobalamin biosynthetic process"/>
    <property type="evidence" value="ECO:0007669"/>
    <property type="project" value="InterPro"/>
</dbReference>
<evidence type="ECO:0000256" key="2">
    <source>
        <dbReference type="HAMAP-Rule" id="MF_02213"/>
    </source>
</evidence>
<dbReference type="CDD" id="cd01750">
    <property type="entry name" value="GATase1_CobQ"/>
    <property type="match status" value="1"/>
</dbReference>
<dbReference type="UniPathway" id="UPA00219"/>
<dbReference type="Pfam" id="PF07685">
    <property type="entry name" value="GATase_3"/>
    <property type="match status" value="1"/>
</dbReference>
<keyword evidence="2" id="KW-0573">Peptidoglycan synthesis</keyword>
<dbReference type="GO" id="GO:0008360">
    <property type="term" value="P:regulation of cell shape"/>
    <property type="evidence" value="ECO:0007669"/>
    <property type="project" value="UniProtKB-KW"/>
</dbReference>
<keyword evidence="2" id="KW-0436">Ligase</keyword>
<accession>A0A6J4PA88</accession>
<name>A0A6J4PA88_9ACTN</name>
<protein>
    <recommendedName>
        <fullName evidence="2">Lipid II isoglutaminyl synthase (glutamine-hydrolyzing) subunit GatD</fullName>
        <ecNumber evidence="2">6.3.5.13</ecNumber>
    </recommendedName>
    <alternativeName>
        <fullName evidence="2">Lipid II isoglutaminyl synthase glutaminase subunit</fullName>
        <ecNumber evidence="2">3.5.1.2</ecNumber>
    </alternativeName>
</protein>
<dbReference type="PANTHER" id="PTHR21343">
    <property type="entry name" value="DETHIOBIOTIN SYNTHETASE"/>
    <property type="match status" value="1"/>
</dbReference>
<comment type="catalytic activity">
    <reaction evidence="2">
        <text>beta-D-GlcNAc-(1-&gt;4)-Mur2Ac(oyl-L-Ala-gamma-D-Glu-L-Lys-D-Ala-D-Ala)-di-trans,octa-cis-undecaprenyl diphosphate + L-glutamine + ATP + H2O = beta-D-GlcNAc-(1-&gt;4)-Mur2Ac(oyl-L-Ala-D-isoglutaminyl-L-Lys-D-Ala-D-Ala)-di-trans,octa-cis-undecaprenyl diphosphate + L-glutamate + ADP + phosphate + H(+)</text>
        <dbReference type="Rhea" id="RHEA:57928"/>
        <dbReference type="ChEBI" id="CHEBI:15377"/>
        <dbReference type="ChEBI" id="CHEBI:15378"/>
        <dbReference type="ChEBI" id="CHEBI:29985"/>
        <dbReference type="ChEBI" id="CHEBI:30616"/>
        <dbReference type="ChEBI" id="CHEBI:43474"/>
        <dbReference type="ChEBI" id="CHEBI:58359"/>
        <dbReference type="ChEBI" id="CHEBI:60033"/>
        <dbReference type="ChEBI" id="CHEBI:62233"/>
        <dbReference type="ChEBI" id="CHEBI:456216"/>
        <dbReference type="EC" id="6.3.5.13"/>
    </reaction>
</comment>
<dbReference type="GO" id="GO:0016740">
    <property type="term" value="F:transferase activity"/>
    <property type="evidence" value="ECO:0007669"/>
    <property type="project" value="UniProtKB-KW"/>
</dbReference>
<dbReference type="GO" id="GO:0004359">
    <property type="term" value="F:glutaminase activity"/>
    <property type="evidence" value="ECO:0007669"/>
    <property type="project" value="UniProtKB-UniRule"/>
</dbReference>
<dbReference type="Gene3D" id="3.40.50.880">
    <property type="match status" value="1"/>
</dbReference>
<evidence type="ECO:0000259" key="3">
    <source>
        <dbReference type="Pfam" id="PF07685"/>
    </source>
</evidence>
<dbReference type="GO" id="GO:0071555">
    <property type="term" value="P:cell wall organization"/>
    <property type="evidence" value="ECO:0007669"/>
    <property type="project" value="UniProtKB-KW"/>
</dbReference>
<reference evidence="4" key="1">
    <citation type="submission" date="2020-02" db="EMBL/GenBank/DDBJ databases">
        <authorList>
            <person name="Meier V. D."/>
        </authorList>
    </citation>
    <scope>NUCLEOTIDE SEQUENCE</scope>
    <source>
        <strain evidence="4">AVDCRST_MAG78</strain>
    </source>
</reference>
<comment type="function">
    <text evidence="2">The lipid II isoglutaminyl synthase complex catalyzes the formation of alpha-D-isoglutamine in the cell wall lipid II stem peptide. The GatD subunit catalyzes the hydrolysis of glutamine to glutamate and ammonia. The resulting ammonia molecule is channeled to the active site of MurT.</text>
</comment>
<dbReference type="GO" id="GO:0140282">
    <property type="term" value="F:carbon-nitrogen ligase activity on lipid II"/>
    <property type="evidence" value="ECO:0007669"/>
    <property type="project" value="UniProtKB-UniRule"/>
</dbReference>
<keyword evidence="4" id="KW-0808">Transferase</keyword>
<dbReference type="SUPFAM" id="SSF52317">
    <property type="entry name" value="Class I glutamine amidotransferase-like"/>
    <property type="match status" value="1"/>
</dbReference>
<evidence type="ECO:0000256" key="1">
    <source>
        <dbReference type="ARBA" id="ARBA00022962"/>
    </source>
</evidence>
<proteinExistence type="inferred from homology"/>
<sequence>MVRIKLTIHHLYADMMNLYGDRGNVIAITKRAEWRGIPVEVVDVGLGEGIRPTDSADLFLFGGGQDREQALLAEDLSGTKGADLRAIVEDGGVVLGVCGGYQLMGHYYETPEGRKLPGVGIFDMHTRPRREDEARLIGNVLARVRVPEDEDVVREIVGFENHGGRTELGETEPLAEIVVGYGNNGRDDTEGARRLNAYGTYLHGSLLPKNPWLTDQLLLNALRRVDERIELEPLDDAAELSAFSSVADRVSGRARG</sequence>
<dbReference type="InterPro" id="IPR043702">
    <property type="entry name" value="Lipid_II_synth_GatD"/>
</dbReference>
<keyword evidence="2" id="KW-0133">Cell shape</keyword>
<comment type="similarity">
    <text evidence="2">Belongs to the CobB/CobQ family. GatD subfamily.</text>
</comment>
<evidence type="ECO:0000313" key="4">
    <source>
        <dbReference type="EMBL" id="CAA9406979.1"/>
    </source>
</evidence>
<dbReference type="InterPro" id="IPR029062">
    <property type="entry name" value="Class_I_gatase-like"/>
</dbReference>
<dbReference type="InterPro" id="IPR011698">
    <property type="entry name" value="GATase_3"/>
</dbReference>
<feature type="binding site" evidence="2">
    <location>
        <position position="135"/>
    </location>
    <ligand>
        <name>substrate</name>
    </ligand>
</feature>
<comment type="subunit">
    <text evidence="2">Forms a heterodimer with MurT.</text>
</comment>